<dbReference type="Proteomes" id="UP000187735">
    <property type="component" value="Chromosome"/>
</dbReference>
<gene>
    <name evidence="2" type="ORF">Fuma_02149</name>
</gene>
<name>A0A1P8WEQ4_9PLAN</name>
<dbReference type="EMBL" id="CP017641">
    <property type="protein sequence ID" value="APZ92538.1"/>
    <property type="molecule type" value="Genomic_DNA"/>
</dbReference>
<dbReference type="RefSeq" id="WP_218922419.1">
    <property type="nucleotide sequence ID" value="NZ_CP017641.1"/>
</dbReference>
<dbReference type="AlphaFoldDB" id="A0A1P8WEQ4"/>
<sequence>MMSLRLLRFTCFVIAIPVFFTRADGQIVPGTGVRQTMVGDDFEDPNWQWFPRGEKSSREQDDNERRPLGASNNGRWFESPKRGQPDVIERVPTPAGGIPGSQGALKLQTMNTGIPHRPSRKMEQDDFVMKCASRIGGIDVGRGPSATCRIWLPPFENWENRSGAHFGYRIDVKTTVTESKRGFIFSRKVKEQEAYWPGFFFEFHSETDPRFEQDEAVLLIRGNATGHEVQSVKLTPGWWTFGMSVSPDGMVHYYAKPGVEDLRPSDHLLSSFPYSYRAEIFATHFFNSVNMNDGRTWSTPFIIDDPAIYTLR</sequence>
<dbReference type="KEGG" id="fmr:Fuma_02149"/>
<evidence type="ECO:0000256" key="1">
    <source>
        <dbReference type="SAM" id="MobiDB-lite"/>
    </source>
</evidence>
<evidence type="ECO:0000313" key="3">
    <source>
        <dbReference type="Proteomes" id="UP000187735"/>
    </source>
</evidence>
<reference evidence="2 3" key="1">
    <citation type="journal article" date="2016" name="Front. Microbiol.">
        <title>Fuerstia marisgermanicae gen. nov., sp. nov., an Unusual Member of the Phylum Planctomycetes from the German Wadden Sea.</title>
        <authorList>
            <person name="Kohn T."/>
            <person name="Heuer A."/>
            <person name="Jogler M."/>
            <person name="Vollmers J."/>
            <person name="Boedeker C."/>
            <person name="Bunk B."/>
            <person name="Rast P."/>
            <person name="Borchert D."/>
            <person name="Glockner I."/>
            <person name="Freese H.M."/>
            <person name="Klenk H.P."/>
            <person name="Overmann J."/>
            <person name="Kaster A.K."/>
            <person name="Rohde M."/>
            <person name="Wiegand S."/>
            <person name="Jogler C."/>
        </authorList>
    </citation>
    <scope>NUCLEOTIDE SEQUENCE [LARGE SCALE GENOMIC DNA]</scope>
    <source>
        <strain evidence="2 3">NH11</strain>
    </source>
</reference>
<evidence type="ECO:0000313" key="2">
    <source>
        <dbReference type="EMBL" id="APZ92538.1"/>
    </source>
</evidence>
<accession>A0A1P8WEQ4</accession>
<feature type="compositionally biased region" description="Basic and acidic residues" evidence="1">
    <location>
        <begin position="52"/>
        <end position="67"/>
    </location>
</feature>
<proteinExistence type="predicted"/>
<keyword evidence="3" id="KW-1185">Reference proteome</keyword>
<protein>
    <submittedName>
        <fullName evidence="2">Uncharacterized protein</fullName>
    </submittedName>
</protein>
<feature type="region of interest" description="Disordered" evidence="1">
    <location>
        <begin position="38"/>
        <end position="86"/>
    </location>
</feature>
<organism evidence="2 3">
    <name type="scientific">Fuerstiella marisgermanici</name>
    <dbReference type="NCBI Taxonomy" id="1891926"/>
    <lineage>
        <taxon>Bacteria</taxon>
        <taxon>Pseudomonadati</taxon>
        <taxon>Planctomycetota</taxon>
        <taxon>Planctomycetia</taxon>
        <taxon>Planctomycetales</taxon>
        <taxon>Planctomycetaceae</taxon>
        <taxon>Fuerstiella</taxon>
    </lineage>
</organism>